<gene>
    <name evidence="2" type="ORF">UFOPK4358_00479</name>
</gene>
<dbReference type="AlphaFoldDB" id="A0A6J7UAK0"/>
<dbReference type="InterPro" id="IPR000683">
    <property type="entry name" value="Gfo/Idh/MocA-like_OxRdtase_N"/>
</dbReference>
<organism evidence="2">
    <name type="scientific">freshwater metagenome</name>
    <dbReference type="NCBI Taxonomy" id="449393"/>
    <lineage>
        <taxon>unclassified sequences</taxon>
        <taxon>metagenomes</taxon>
        <taxon>ecological metagenomes</taxon>
    </lineage>
</organism>
<sequence length="284" mass="32396">MGSKGFLLGLKITTQVKFSNHNLLIIGSGAWPRKINSIIQSNNKELNVSSIGARKFLSFSPETTSQSIDNQNIWIATRPNLQIEILNKIATHNNKVIIEKPFATNIEELEATINIFNQTSNRLYLSEPWKHSKIWAQEKNSISSDKNFQSIFINRGGPIERTYINPAWDWIQHDLGLVGELFSGHKEDISINLSWLKHNETLNISLALPDKFKIDMTVGYFPEKIGSWKINGKTKIDFINSGGLNDNPIYTMYEYVASENFQSRINEQIWLTNKIITLLNSKSL</sequence>
<reference evidence="2" key="1">
    <citation type="submission" date="2020-05" db="EMBL/GenBank/DDBJ databases">
        <authorList>
            <person name="Chiriac C."/>
            <person name="Salcher M."/>
            <person name="Ghai R."/>
            <person name="Kavagutti S V."/>
        </authorList>
    </citation>
    <scope>NUCLEOTIDE SEQUENCE</scope>
</reference>
<dbReference type="InterPro" id="IPR036291">
    <property type="entry name" value="NAD(P)-bd_dom_sf"/>
</dbReference>
<dbReference type="SUPFAM" id="SSF51735">
    <property type="entry name" value="NAD(P)-binding Rossmann-fold domains"/>
    <property type="match status" value="1"/>
</dbReference>
<evidence type="ECO:0000313" key="2">
    <source>
        <dbReference type="EMBL" id="CAB5062905.1"/>
    </source>
</evidence>
<name>A0A6J7UAK0_9ZZZZ</name>
<dbReference type="EMBL" id="CAFBQQ010000056">
    <property type="protein sequence ID" value="CAB5062905.1"/>
    <property type="molecule type" value="Genomic_DNA"/>
</dbReference>
<accession>A0A6J7UAK0</accession>
<protein>
    <submittedName>
        <fullName evidence="2">Unannotated protein</fullName>
    </submittedName>
</protein>
<proteinExistence type="predicted"/>
<feature type="domain" description="Gfo/Idh/MocA-like oxidoreductase N-terminal" evidence="1">
    <location>
        <begin position="35"/>
        <end position="124"/>
    </location>
</feature>
<dbReference type="Gene3D" id="3.30.360.10">
    <property type="entry name" value="Dihydrodipicolinate Reductase, domain 2"/>
    <property type="match status" value="1"/>
</dbReference>
<dbReference type="GO" id="GO:0000166">
    <property type="term" value="F:nucleotide binding"/>
    <property type="evidence" value="ECO:0007669"/>
    <property type="project" value="InterPro"/>
</dbReference>
<evidence type="ECO:0000259" key="1">
    <source>
        <dbReference type="Pfam" id="PF01408"/>
    </source>
</evidence>
<dbReference type="Gene3D" id="3.40.50.720">
    <property type="entry name" value="NAD(P)-binding Rossmann-like Domain"/>
    <property type="match status" value="1"/>
</dbReference>
<dbReference type="Pfam" id="PF01408">
    <property type="entry name" value="GFO_IDH_MocA"/>
    <property type="match status" value="1"/>
</dbReference>